<organism evidence="15 16">
    <name type="scientific">Limnoglobus roseus</name>
    <dbReference type="NCBI Taxonomy" id="2598579"/>
    <lineage>
        <taxon>Bacteria</taxon>
        <taxon>Pseudomonadati</taxon>
        <taxon>Planctomycetota</taxon>
        <taxon>Planctomycetia</taxon>
        <taxon>Gemmatales</taxon>
        <taxon>Gemmataceae</taxon>
        <taxon>Limnoglobus</taxon>
    </lineage>
</organism>
<keyword evidence="9 11" id="KW-0275">Fatty acid biosynthesis</keyword>
<feature type="active site" description="For beta-ketoacyl synthase activity" evidence="12">
    <location>
        <position position="181"/>
    </location>
</feature>
<dbReference type="Gene3D" id="3.40.47.10">
    <property type="match status" value="1"/>
</dbReference>
<keyword evidence="8" id="KW-0443">Lipid metabolism</keyword>
<dbReference type="UniPathway" id="UPA00094"/>
<comment type="pathway">
    <text evidence="1 11">Lipid metabolism; fatty acid biosynthesis.</text>
</comment>
<dbReference type="NCBIfam" id="NF005589">
    <property type="entry name" value="PRK07314.1"/>
    <property type="match status" value="1"/>
</dbReference>
<dbReference type="PIRSF" id="PIRSF000447">
    <property type="entry name" value="KAS_II"/>
    <property type="match status" value="1"/>
</dbReference>
<dbReference type="InterPro" id="IPR016039">
    <property type="entry name" value="Thiolase-like"/>
</dbReference>
<dbReference type="Proteomes" id="UP000324974">
    <property type="component" value="Chromosome"/>
</dbReference>
<evidence type="ECO:0000256" key="1">
    <source>
        <dbReference type="ARBA" id="ARBA00005194"/>
    </source>
</evidence>
<protein>
    <recommendedName>
        <fullName evidence="4 11">3-oxoacyl-[acyl-carrier-protein] synthase 2</fullName>
        <ecNumber evidence="3 11">2.3.1.179</ecNumber>
    </recommendedName>
</protein>
<evidence type="ECO:0000259" key="14">
    <source>
        <dbReference type="PROSITE" id="PS52004"/>
    </source>
</evidence>
<dbReference type="Pfam" id="PF02801">
    <property type="entry name" value="Ketoacyl-synt_C"/>
    <property type="match status" value="1"/>
</dbReference>
<dbReference type="InterPro" id="IPR014030">
    <property type="entry name" value="Ketoacyl_synth_N"/>
</dbReference>
<evidence type="ECO:0000256" key="6">
    <source>
        <dbReference type="ARBA" id="ARBA00022679"/>
    </source>
</evidence>
<dbReference type="PANTHER" id="PTHR11712">
    <property type="entry name" value="POLYKETIDE SYNTHASE-RELATED"/>
    <property type="match status" value="1"/>
</dbReference>
<accession>A0A5C1A5H2</accession>
<gene>
    <name evidence="15" type="ORF">PX52LOC_01277</name>
</gene>
<evidence type="ECO:0000256" key="7">
    <source>
        <dbReference type="ARBA" id="ARBA00022832"/>
    </source>
</evidence>
<evidence type="ECO:0000256" key="11">
    <source>
        <dbReference type="PIRNR" id="PIRNR000447"/>
    </source>
</evidence>
<dbReference type="EC" id="2.3.1.179" evidence="3 11"/>
<dbReference type="GO" id="GO:0006633">
    <property type="term" value="P:fatty acid biosynthetic process"/>
    <property type="evidence" value="ECO:0007669"/>
    <property type="project" value="UniProtKB-UniPathway"/>
</dbReference>
<evidence type="ECO:0000313" key="16">
    <source>
        <dbReference type="Proteomes" id="UP000324974"/>
    </source>
</evidence>
<evidence type="ECO:0000256" key="2">
    <source>
        <dbReference type="ARBA" id="ARBA00008467"/>
    </source>
</evidence>
<keyword evidence="5 11" id="KW-0444">Lipid biosynthesis</keyword>
<evidence type="ECO:0000256" key="13">
    <source>
        <dbReference type="RuleBase" id="RU003694"/>
    </source>
</evidence>
<dbReference type="OrthoDB" id="292158at2"/>
<feature type="domain" description="Ketosynthase family 3 (KS3)" evidence="14">
    <location>
        <begin position="2"/>
        <end position="429"/>
    </location>
</feature>
<comment type="function">
    <text evidence="11">Involved in the type II fatty acid elongation cycle. Catalyzes the elongation of a wide range of acyl-ACP by the addition of two carbons from malonyl-ACP to an acyl acceptor. Can efficiently catalyze the conversion of palmitoleoyl-ACP (cis-hexadec-9-enoyl-ACP) to cis-vaccenoyl-ACP (cis-octadec-11-enoyl-ACP), an essential step in the thermal regulation of fatty acid composition.</text>
</comment>
<dbReference type="SMART" id="SM00825">
    <property type="entry name" value="PKS_KS"/>
    <property type="match status" value="1"/>
</dbReference>
<dbReference type="FunFam" id="3.40.47.10:FF:000029">
    <property type="entry name" value="3-oxoacyl-[acyl-carrier-protein] synthase 1"/>
    <property type="match status" value="1"/>
</dbReference>
<evidence type="ECO:0000256" key="4">
    <source>
        <dbReference type="ARBA" id="ARBA00014657"/>
    </source>
</evidence>
<evidence type="ECO:0000256" key="12">
    <source>
        <dbReference type="PIRSR" id="PIRSR000447-1"/>
    </source>
</evidence>
<comment type="catalytic activity">
    <reaction evidence="11">
        <text>a fatty acyl-[ACP] + malonyl-[ACP] + H(+) = a 3-oxoacyl-[ACP] + holo-[ACP] + CO2</text>
        <dbReference type="Rhea" id="RHEA:22836"/>
        <dbReference type="Rhea" id="RHEA-COMP:9623"/>
        <dbReference type="Rhea" id="RHEA-COMP:9685"/>
        <dbReference type="Rhea" id="RHEA-COMP:9916"/>
        <dbReference type="Rhea" id="RHEA-COMP:14125"/>
        <dbReference type="ChEBI" id="CHEBI:15378"/>
        <dbReference type="ChEBI" id="CHEBI:16526"/>
        <dbReference type="ChEBI" id="CHEBI:64479"/>
        <dbReference type="ChEBI" id="CHEBI:78449"/>
        <dbReference type="ChEBI" id="CHEBI:78776"/>
        <dbReference type="ChEBI" id="CHEBI:138651"/>
    </reaction>
</comment>
<keyword evidence="10 11" id="KW-0012">Acyltransferase</keyword>
<sequence>MRRRVVITGIGSVTPLGHSAEKTFAAAIEGQCGIDYISRFDAKTFQTTFAAEVKDFALKNWLPYTHERYAKSGENTRYGLAAAQEALHDAGLLDSTGHDRTRFGVYLGSGEGAEDFYSLIDSIGRAADESGYRVNSAKFGSTGNSLFDAKREAEFEMHTTAGHLAEEFDLCGPNFTCLTACAASAQAIGEATAFIRHGDAEVMLAGGAHSMIHPLGVTGFNRLTALSTRNNAPKKASRPFDLDRDGFVLGEGAGMVILEELEHAKKRGARIYAELTGYGTTGDAYRMTDPHPEGRGAVKAMQDALKDARLTPEDIGYINAHGTSTAANDECETAGIKGALGAFAYKIPVSSSKSMLGHLIAAGGAVELIISIQAMLRNTLPPTINYETPDPKCDLDYVPNAAREKSGIRNVLSNSFGFGGQNITLIASKL</sequence>
<evidence type="ECO:0000256" key="8">
    <source>
        <dbReference type="ARBA" id="ARBA00023098"/>
    </source>
</evidence>
<comment type="similarity">
    <text evidence="2 11 13">Belongs to the thiolase-like superfamily. Beta-ketoacyl-ACP synthases family.</text>
</comment>
<dbReference type="InterPro" id="IPR000794">
    <property type="entry name" value="Beta-ketoacyl_synthase"/>
</dbReference>
<dbReference type="KEGG" id="lrs:PX52LOC_01277"/>
<dbReference type="GO" id="GO:0004315">
    <property type="term" value="F:3-oxoacyl-[acyl-carrier-protein] synthase activity"/>
    <property type="evidence" value="ECO:0007669"/>
    <property type="project" value="UniProtKB-EC"/>
</dbReference>
<dbReference type="RefSeq" id="WP_149109280.1">
    <property type="nucleotide sequence ID" value="NZ_CP042425.1"/>
</dbReference>
<dbReference type="PANTHER" id="PTHR11712:SF336">
    <property type="entry name" value="3-OXOACYL-[ACYL-CARRIER-PROTEIN] SYNTHASE, MITOCHONDRIAL"/>
    <property type="match status" value="1"/>
</dbReference>
<dbReference type="CDD" id="cd00834">
    <property type="entry name" value="KAS_I_II"/>
    <property type="match status" value="1"/>
</dbReference>
<dbReference type="EMBL" id="CP042425">
    <property type="protein sequence ID" value="QEL14389.1"/>
    <property type="molecule type" value="Genomic_DNA"/>
</dbReference>
<name>A0A5C1A5H2_9BACT</name>
<comment type="catalytic activity">
    <reaction evidence="11">
        <text>(9Z)-hexadecenoyl-[ACP] + malonyl-[ACP] + H(+) = 3-oxo-(11Z)-octadecenoyl-[ACP] + holo-[ACP] + CO2</text>
        <dbReference type="Rhea" id="RHEA:55040"/>
        <dbReference type="Rhea" id="RHEA-COMP:9623"/>
        <dbReference type="Rhea" id="RHEA-COMP:9685"/>
        <dbReference type="Rhea" id="RHEA-COMP:10800"/>
        <dbReference type="Rhea" id="RHEA-COMP:14074"/>
        <dbReference type="ChEBI" id="CHEBI:15378"/>
        <dbReference type="ChEBI" id="CHEBI:16526"/>
        <dbReference type="ChEBI" id="CHEBI:64479"/>
        <dbReference type="ChEBI" id="CHEBI:78449"/>
        <dbReference type="ChEBI" id="CHEBI:83989"/>
        <dbReference type="ChEBI" id="CHEBI:138538"/>
        <dbReference type="EC" id="2.3.1.179"/>
    </reaction>
</comment>
<evidence type="ECO:0000256" key="3">
    <source>
        <dbReference type="ARBA" id="ARBA00012356"/>
    </source>
</evidence>
<dbReference type="InterPro" id="IPR020841">
    <property type="entry name" value="PKS_Beta-ketoAc_synthase_dom"/>
</dbReference>
<keyword evidence="7" id="KW-0276">Fatty acid metabolism</keyword>
<dbReference type="AlphaFoldDB" id="A0A5C1A5H2"/>
<evidence type="ECO:0000256" key="5">
    <source>
        <dbReference type="ARBA" id="ARBA00022516"/>
    </source>
</evidence>
<evidence type="ECO:0000313" key="15">
    <source>
        <dbReference type="EMBL" id="QEL14389.1"/>
    </source>
</evidence>
<dbReference type="InterPro" id="IPR014031">
    <property type="entry name" value="Ketoacyl_synth_C"/>
</dbReference>
<dbReference type="PROSITE" id="PS52004">
    <property type="entry name" value="KS3_2"/>
    <property type="match status" value="1"/>
</dbReference>
<dbReference type="InterPro" id="IPR017568">
    <property type="entry name" value="3-oxoacyl-ACP_synth-2"/>
</dbReference>
<keyword evidence="6 11" id="KW-0808">Transferase</keyword>
<keyword evidence="16" id="KW-1185">Reference proteome</keyword>
<evidence type="ECO:0000256" key="10">
    <source>
        <dbReference type="ARBA" id="ARBA00023315"/>
    </source>
</evidence>
<dbReference type="Pfam" id="PF00109">
    <property type="entry name" value="ketoacyl-synt"/>
    <property type="match status" value="1"/>
</dbReference>
<dbReference type="GO" id="GO:0005829">
    <property type="term" value="C:cytosol"/>
    <property type="evidence" value="ECO:0007669"/>
    <property type="project" value="TreeGrafter"/>
</dbReference>
<reference evidence="16" key="1">
    <citation type="submission" date="2019-08" db="EMBL/GenBank/DDBJ databases">
        <title>Limnoglobus roseus gen. nov., sp. nov., a novel freshwater planctomycete with a giant genome from the family Gemmataceae.</title>
        <authorList>
            <person name="Kulichevskaya I.S."/>
            <person name="Naumoff D.G."/>
            <person name="Miroshnikov K."/>
            <person name="Ivanova A."/>
            <person name="Philippov D.A."/>
            <person name="Hakobyan A."/>
            <person name="Rijpstra I.C."/>
            <person name="Sinninghe Damste J.S."/>
            <person name="Liesack W."/>
            <person name="Dedysh S.N."/>
        </authorList>
    </citation>
    <scope>NUCLEOTIDE SEQUENCE [LARGE SCALE GENOMIC DNA]</scope>
    <source>
        <strain evidence="16">PX52</strain>
    </source>
</reference>
<proteinExistence type="inferred from homology"/>
<evidence type="ECO:0000256" key="9">
    <source>
        <dbReference type="ARBA" id="ARBA00023160"/>
    </source>
</evidence>
<dbReference type="SUPFAM" id="SSF53901">
    <property type="entry name" value="Thiolase-like"/>
    <property type="match status" value="1"/>
</dbReference>